<name>A0A645J2X0_9ZZZZ</name>
<protein>
    <submittedName>
        <fullName evidence="1">Uncharacterized protein</fullName>
    </submittedName>
</protein>
<evidence type="ECO:0000313" key="1">
    <source>
        <dbReference type="EMBL" id="MPN57747.1"/>
    </source>
</evidence>
<proteinExistence type="predicted"/>
<dbReference type="AlphaFoldDB" id="A0A645J2X0"/>
<organism evidence="1">
    <name type="scientific">bioreactor metagenome</name>
    <dbReference type="NCBI Taxonomy" id="1076179"/>
    <lineage>
        <taxon>unclassified sequences</taxon>
        <taxon>metagenomes</taxon>
        <taxon>ecological metagenomes</taxon>
    </lineage>
</organism>
<dbReference type="EMBL" id="VSSQ01129687">
    <property type="protein sequence ID" value="MPN57747.1"/>
    <property type="molecule type" value="Genomic_DNA"/>
</dbReference>
<accession>A0A645J2X0</accession>
<comment type="caution">
    <text evidence="1">The sequence shown here is derived from an EMBL/GenBank/DDBJ whole genome shotgun (WGS) entry which is preliminary data.</text>
</comment>
<reference evidence="1" key="1">
    <citation type="submission" date="2019-08" db="EMBL/GenBank/DDBJ databases">
        <authorList>
            <person name="Kucharzyk K."/>
            <person name="Murdoch R.W."/>
            <person name="Higgins S."/>
            <person name="Loffler F."/>
        </authorList>
    </citation>
    <scope>NUCLEOTIDE SEQUENCE</scope>
</reference>
<sequence>MLADEENVVLKQGGINLLPTPGNATLHQRRHGANRAEHASHDVVHARPRAQRIAGAASHVGQTAHHLHHFIKRRTVLVGTRQETRMVDINEAGVVLAERGIVQPELGQRPGLKVLQHHIGRQR</sequence>
<gene>
    <name evidence="1" type="ORF">SDC9_205441</name>
</gene>